<feature type="compositionally biased region" description="Basic residues" evidence="1">
    <location>
        <begin position="138"/>
        <end position="148"/>
    </location>
</feature>
<feature type="compositionally biased region" description="Basic residues" evidence="1">
    <location>
        <begin position="116"/>
        <end position="130"/>
    </location>
</feature>
<reference evidence="2" key="1">
    <citation type="journal article" date="2020" name="Nature">
        <title>Giant virus diversity and host interactions through global metagenomics.</title>
        <authorList>
            <person name="Schulz F."/>
            <person name="Roux S."/>
            <person name="Paez-Espino D."/>
            <person name="Jungbluth S."/>
            <person name="Walsh D.A."/>
            <person name="Denef V.J."/>
            <person name="McMahon K.D."/>
            <person name="Konstantinidis K.T."/>
            <person name="Eloe-Fadrosh E.A."/>
            <person name="Kyrpides N.C."/>
            <person name="Woyke T."/>
        </authorList>
    </citation>
    <scope>NUCLEOTIDE SEQUENCE</scope>
    <source>
        <strain evidence="2">GVMAG-M-3300027708-5</strain>
    </source>
</reference>
<dbReference type="AlphaFoldDB" id="A0A6C0JMH6"/>
<protein>
    <submittedName>
        <fullName evidence="2">Uncharacterized protein</fullName>
    </submittedName>
</protein>
<evidence type="ECO:0000256" key="1">
    <source>
        <dbReference type="SAM" id="MobiDB-lite"/>
    </source>
</evidence>
<dbReference type="EMBL" id="MN740405">
    <property type="protein sequence ID" value="QHU04874.1"/>
    <property type="molecule type" value="Genomic_DNA"/>
</dbReference>
<accession>A0A6C0JMH6</accession>
<name>A0A6C0JMH6_9ZZZZ</name>
<sequence>MIGGTEMSEGNTDMKKEIKDGQIDIITKVSPFIGNSPNRKGFNVGDYKVIVDTKDLPFNDFDQVDKFLSDLIKFTGDYSGKKKPKDYYIYHPKIMSFIPVKVVEKKVIDKQDGGVRKKKRNQKTMKKQSKRNGTYRNNKNKRNRTTKL</sequence>
<organism evidence="2">
    <name type="scientific">viral metagenome</name>
    <dbReference type="NCBI Taxonomy" id="1070528"/>
    <lineage>
        <taxon>unclassified sequences</taxon>
        <taxon>metagenomes</taxon>
        <taxon>organismal metagenomes</taxon>
    </lineage>
</organism>
<proteinExistence type="predicted"/>
<evidence type="ECO:0000313" key="2">
    <source>
        <dbReference type="EMBL" id="QHU04874.1"/>
    </source>
</evidence>
<feature type="region of interest" description="Disordered" evidence="1">
    <location>
        <begin position="111"/>
        <end position="148"/>
    </location>
</feature>